<accession>A0ABN7AQ30</accession>
<protein>
    <submittedName>
        <fullName evidence="1">Uncharacterized protein</fullName>
    </submittedName>
</protein>
<evidence type="ECO:0000313" key="2">
    <source>
        <dbReference type="Proteomes" id="UP001307889"/>
    </source>
</evidence>
<dbReference type="EMBL" id="AP028912">
    <property type="protein sequence ID" value="BES93544.1"/>
    <property type="molecule type" value="Genomic_DNA"/>
</dbReference>
<evidence type="ECO:0000313" key="1">
    <source>
        <dbReference type="EMBL" id="BES93544.1"/>
    </source>
</evidence>
<sequence length="85" mass="9538">MGTEAKKSRTRRWKMPLIAIPSWDECGPRMLHNGEVVRAVVSYLVVVTWLLRFATNESSGKVLLFLDMITCLISPLPKPRGLGKA</sequence>
<gene>
    <name evidence="1" type="ORF">NTJ_06353</name>
</gene>
<reference evidence="1 2" key="1">
    <citation type="submission" date="2023-09" db="EMBL/GenBank/DDBJ databases">
        <title>Nesidiocoris tenuis whole genome shotgun sequence.</title>
        <authorList>
            <person name="Shibata T."/>
            <person name="Shimoda M."/>
            <person name="Kobayashi T."/>
            <person name="Uehara T."/>
        </authorList>
    </citation>
    <scope>NUCLEOTIDE SEQUENCE [LARGE SCALE GENOMIC DNA]</scope>
    <source>
        <strain evidence="1 2">Japan</strain>
    </source>
</reference>
<dbReference type="Proteomes" id="UP001307889">
    <property type="component" value="Chromosome 4"/>
</dbReference>
<name>A0ABN7AQ30_9HEMI</name>
<keyword evidence="2" id="KW-1185">Reference proteome</keyword>
<proteinExistence type="predicted"/>
<organism evidence="1 2">
    <name type="scientific">Nesidiocoris tenuis</name>
    <dbReference type="NCBI Taxonomy" id="355587"/>
    <lineage>
        <taxon>Eukaryota</taxon>
        <taxon>Metazoa</taxon>
        <taxon>Ecdysozoa</taxon>
        <taxon>Arthropoda</taxon>
        <taxon>Hexapoda</taxon>
        <taxon>Insecta</taxon>
        <taxon>Pterygota</taxon>
        <taxon>Neoptera</taxon>
        <taxon>Paraneoptera</taxon>
        <taxon>Hemiptera</taxon>
        <taxon>Heteroptera</taxon>
        <taxon>Panheteroptera</taxon>
        <taxon>Cimicomorpha</taxon>
        <taxon>Miridae</taxon>
        <taxon>Dicyphina</taxon>
        <taxon>Nesidiocoris</taxon>
    </lineage>
</organism>